<dbReference type="InterPro" id="IPR018392">
    <property type="entry name" value="LysM"/>
</dbReference>
<dbReference type="OrthoDB" id="9806267at2"/>
<dbReference type="EMBL" id="MUZR01000050">
    <property type="protein sequence ID" value="OOC09455.1"/>
    <property type="molecule type" value="Genomic_DNA"/>
</dbReference>
<dbReference type="InterPro" id="IPR021731">
    <property type="entry name" value="AMIN_dom"/>
</dbReference>
<evidence type="ECO:0000256" key="1">
    <source>
        <dbReference type="ARBA" id="ARBA00001561"/>
    </source>
</evidence>
<evidence type="ECO:0000256" key="10">
    <source>
        <dbReference type="SAM" id="MobiDB-lite"/>
    </source>
</evidence>
<evidence type="ECO:0000256" key="5">
    <source>
        <dbReference type="ARBA" id="ARBA00022729"/>
    </source>
</evidence>
<reference evidence="12 13" key="1">
    <citation type="submission" date="2017-02" db="EMBL/GenBank/DDBJ databases">
        <title>Genomic diversity within the haloalkaliphilic genus Thioalkalivibrio.</title>
        <authorList>
            <person name="Ahn A.-C."/>
            <person name="Meier-Kolthoff J."/>
            <person name="Overmars L."/>
            <person name="Richter M."/>
            <person name="Woyke T."/>
            <person name="Sorokin D.Y."/>
            <person name="Muyzer G."/>
        </authorList>
    </citation>
    <scope>NUCLEOTIDE SEQUENCE [LARGE SCALE GENOMIC DNA]</scope>
    <source>
        <strain evidence="12 13">HL17</strain>
    </source>
</reference>
<dbReference type="RefSeq" id="WP_077244703.1">
    <property type="nucleotide sequence ID" value="NZ_MUZR01000050.1"/>
</dbReference>
<dbReference type="Pfam" id="PF01520">
    <property type="entry name" value="Amidase_3"/>
    <property type="match status" value="1"/>
</dbReference>
<evidence type="ECO:0000259" key="11">
    <source>
        <dbReference type="PROSITE" id="PS51782"/>
    </source>
</evidence>
<dbReference type="SUPFAM" id="SSF53187">
    <property type="entry name" value="Zn-dependent exopeptidases"/>
    <property type="match status" value="1"/>
</dbReference>
<dbReference type="SUPFAM" id="SSF54106">
    <property type="entry name" value="LysM domain"/>
    <property type="match status" value="1"/>
</dbReference>
<evidence type="ECO:0000313" key="12">
    <source>
        <dbReference type="EMBL" id="OOC09455.1"/>
    </source>
</evidence>
<dbReference type="Pfam" id="PF11741">
    <property type="entry name" value="AMIN"/>
    <property type="match status" value="1"/>
</dbReference>
<dbReference type="InterPro" id="IPR036779">
    <property type="entry name" value="LysM_dom_sf"/>
</dbReference>
<dbReference type="Gene3D" id="2.60.40.3500">
    <property type="match status" value="1"/>
</dbReference>
<keyword evidence="5" id="KW-0732">Signal</keyword>
<keyword evidence="8" id="KW-0961">Cell wall biogenesis/degradation</keyword>
<dbReference type="CDD" id="cd02696">
    <property type="entry name" value="MurNAc-LAA"/>
    <property type="match status" value="1"/>
</dbReference>
<dbReference type="GO" id="GO:0009253">
    <property type="term" value="P:peptidoglycan catabolic process"/>
    <property type="evidence" value="ECO:0007669"/>
    <property type="project" value="InterPro"/>
</dbReference>
<comment type="catalytic activity">
    <reaction evidence="1">
        <text>Hydrolyzes the link between N-acetylmuramoyl residues and L-amino acid residues in certain cell-wall glycopeptides.</text>
        <dbReference type="EC" id="3.5.1.28"/>
    </reaction>
</comment>
<dbReference type="STRING" id="252474.B1A74_11230"/>
<evidence type="ECO:0000256" key="3">
    <source>
        <dbReference type="ARBA" id="ARBA00010860"/>
    </source>
</evidence>
<dbReference type="PROSITE" id="PS51318">
    <property type="entry name" value="TAT"/>
    <property type="match status" value="1"/>
</dbReference>
<dbReference type="EC" id="3.5.1.28" evidence="4"/>
<dbReference type="Gene3D" id="3.10.350.10">
    <property type="entry name" value="LysM domain"/>
    <property type="match status" value="1"/>
</dbReference>
<sequence length="457" mass="49654">MCVGHHRSDIDPNRRQILRALGALGLATLPLPAAAGARVERLRMSVDGETTRLVFDMEGEAEYEVFRLQSPERLVVDLTNASTDASLEVNDHPRSVIDGVRHAPRNGSDLRVVLDLREAVSPRSFQLMPAQGAPHRLVLDLTRSGSAGTRVEAGEEREPRRGRSQEDLRDVIVAIDAGHGGHDPGAIGPNGTREKDVALEVSQRLADLVEDEWGMEAVMIRTGDYFLPLRERVKRAREAEADVFMSIHADAFPDPGVNGSSVYMLSEGGASSEAARFLAERENQADMRLGGVPMNGRDDSLSNVLLDLAQSGSLEASSTLAERMIDELDRVGKVRRPKVERANFAVLRSPDVPSILVESGFISNPQDERRLRSSSYQQSLAEALLTGLRAYFSTHARPGTLIADGGGMEQHIIRPGETLSGIADRYSVSLSDLRAVNGVNGDTIYTGQVLEVPSRGS</sequence>
<proteinExistence type="inferred from homology"/>
<feature type="domain" description="LysM" evidence="11">
    <location>
        <begin position="409"/>
        <end position="452"/>
    </location>
</feature>
<protein>
    <recommendedName>
        <fullName evidence="9">N-acetylmuramoyl-L-alanine amidase AmiC</fullName>
        <ecNumber evidence="4">3.5.1.28</ecNumber>
    </recommendedName>
</protein>
<organism evidence="12 13">
    <name type="scientific">Thioalkalivibrio halophilus</name>
    <dbReference type="NCBI Taxonomy" id="252474"/>
    <lineage>
        <taxon>Bacteria</taxon>
        <taxon>Pseudomonadati</taxon>
        <taxon>Pseudomonadota</taxon>
        <taxon>Gammaproteobacteria</taxon>
        <taxon>Chromatiales</taxon>
        <taxon>Ectothiorhodospiraceae</taxon>
        <taxon>Thioalkalivibrio</taxon>
    </lineage>
</organism>
<accession>A0A1V2ZWJ9</accession>
<comment type="caution">
    <text evidence="12">The sequence shown here is derived from an EMBL/GenBank/DDBJ whole genome shotgun (WGS) entry which is preliminary data.</text>
</comment>
<dbReference type="FunFam" id="3.40.630.40:FF:000001">
    <property type="entry name" value="N-acetylmuramoyl-L-alanine amidase"/>
    <property type="match status" value="1"/>
</dbReference>
<feature type="region of interest" description="Disordered" evidence="10">
    <location>
        <begin position="147"/>
        <end position="167"/>
    </location>
</feature>
<dbReference type="InterPro" id="IPR002508">
    <property type="entry name" value="MurNAc-LAA_cat"/>
</dbReference>
<dbReference type="PANTHER" id="PTHR30404:SF0">
    <property type="entry name" value="N-ACETYLMURAMOYL-L-ALANINE AMIDASE AMIC"/>
    <property type="match status" value="1"/>
</dbReference>
<evidence type="ECO:0000256" key="4">
    <source>
        <dbReference type="ARBA" id="ARBA00011901"/>
    </source>
</evidence>
<evidence type="ECO:0000256" key="8">
    <source>
        <dbReference type="ARBA" id="ARBA00023316"/>
    </source>
</evidence>
<comment type="subcellular location">
    <subcellularLocation>
        <location evidence="2">Periplasm</location>
    </subcellularLocation>
</comment>
<dbReference type="GO" id="GO:0008745">
    <property type="term" value="F:N-acetylmuramoyl-L-alanine amidase activity"/>
    <property type="evidence" value="ECO:0007669"/>
    <property type="project" value="UniProtKB-EC"/>
</dbReference>
<dbReference type="Gene3D" id="3.40.630.40">
    <property type="entry name" value="Zn-dependent exopeptidases"/>
    <property type="match status" value="1"/>
</dbReference>
<name>A0A1V2ZWJ9_9GAMM</name>
<dbReference type="SMART" id="SM00257">
    <property type="entry name" value="LysM"/>
    <property type="match status" value="1"/>
</dbReference>
<dbReference type="CDD" id="cd00118">
    <property type="entry name" value="LysM"/>
    <property type="match status" value="1"/>
</dbReference>
<keyword evidence="13" id="KW-1185">Reference proteome</keyword>
<dbReference type="AlphaFoldDB" id="A0A1V2ZWJ9"/>
<dbReference type="PROSITE" id="PS51782">
    <property type="entry name" value="LYSM"/>
    <property type="match status" value="1"/>
</dbReference>
<keyword evidence="6" id="KW-0574">Periplasm</keyword>
<keyword evidence="7" id="KW-0378">Hydrolase</keyword>
<evidence type="ECO:0000256" key="6">
    <source>
        <dbReference type="ARBA" id="ARBA00022764"/>
    </source>
</evidence>
<dbReference type="InterPro" id="IPR050695">
    <property type="entry name" value="N-acetylmuramoyl_amidase_3"/>
</dbReference>
<dbReference type="SMART" id="SM00646">
    <property type="entry name" value="Ami_3"/>
    <property type="match status" value="1"/>
</dbReference>
<evidence type="ECO:0000256" key="9">
    <source>
        <dbReference type="ARBA" id="ARBA00074581"/>
    </source>
</evidence>
<evidence type="ECO:0000256" key="2">
    <source>
        <dbReference type="ARBA" id="ARBA00004418"/>
    </source>
</evidence>
<evidence type="ECO:0000313" key="13">
    <source>
        <dbReference type="Proteomes" id="UP000189177"/>
    </source>
</evidence>
<dbReference type="InterPro" id="IPR006311">
    <property type="entry name" value="TAT_signal"/>
</dbReference>
<dbReference type="GO" id="GO:0071555">
    <property type="term" value="P:cell wall organization"/>
    <property type="evidence" value="ECO:0007669"/>
    <property type="project" value="UniProtKB-KW"/>
</dbReference>
<evidence type="ECO:0000256" key="7">
    <source>
        <dbReference type="ARBA" id="ARBA00022801"/>
    </source>
</evidence>
<dbReference type="PANTHER" id="PTHR30404">
    <property type="entry name" value="N-ACETYLMURAMOYL-L-ALANINE AMIDASE"/>
    <property type="match status" value="1"/>
</dbReference>
<dbReference type="Pfam" id="PF01476">
    <property type="entry name" value="LysM"/>
    <property type="match status" value="1"/>
</dbReference>
<gene>
    <name evidence="12" type="ORF">B1A74_11230</name>
</gene>
<feature type="compositionally biased region" description="Basic and acidic residues" evidence="10">
    <location>
        <begin position="152"/>
        <end position="167"/>
    </location>
</feature>
<dbReference type="GO" id="GO:0030288">
    <property type="term" value="C:outer membrane-bounded periplasmic space"/>
    <property type="evidence" value="ECO:0007669"/>
    <property type="project" value="TreeGrafter"/>
</dbReference>
<comment type="similarity">
    <text evidence="3">Belongs to the N-acetylmuramoyl-L-alanine amidase 3 family.</text>
</comment>
<dbReference type="Proteomes" id="UP000189177">
    <property type="component" value="Unassembled WGS sequence"/>
</dbReference>